<dbReference type="SUPFAM" id="SSF50978">
    <property type="entry name" value="WD40 repeat-like"/>
    <property type="match status" value="1"/>
</dbReference>
<dbReference type="InterPro" id="IPR015155">
    <property type="entry name" value="PFU"/>
</dbReference>
<dbReference type="InterPro" id="IPR036322">
    <property type="entry name" value="WD40_repeat_dom_sf"/>
</dbReference>
<accession>A0ABQ7I1B4</accession>
<feature type="repeat" description="WD" evidence="4">
    <location>
        <begin position="102"/>
        <end position="132"/>
    </location>
</feature>
<evidence type="ECO:0000256" key="2">
    <source>
        <dbReference type="ARBA" id="ARBA00022574"/>
    </source>
</evidence>
<keyword evidence="7" id="KW-1185">Reference proteome</keyword>
<keyword evidence="2 4" id="KW-0853">WD repeat</keyword>
<protein>
    <submittedName>
        <fullName evidence="6">Ubiquitin homeostasis protein lub1</fullName>
    </submittedName>
</protein>
<gene>
    <name evidence="6" type="primary">lub1</name>
    <name evidence="6" type="ORF">TCON_0525</name>
</gene>
<dbReference type="Pfam" id="PF00400">
    <property type="entry name" value="WD40"/>
    <property type="match status" value="1"/>
</dbReference>
<sequence length="553" mass="63861">MLRRIKTNESMYIIEEIKKLHSSDIKDIAVMENYIVTVGRDMFIKTYDYKGGNLVERKPVSVYINSVVAKEIDNRVEVFAGCQNGMIVRYENILFDAPPQFLAGHIQNVCALDFKEGLLASGSWDNTARIWDESTELLCLPHPATVWDIKVVTPNDYVTCCADGRIRVFHQKFILHELVYQVGCVRSISVIDDFLIYSISNDGKLIASNRNGDILHHTDFNELTYGIDCNDDNIAVCGENGLVSITTKALKYVFLVDLPVQTCWKVRLKNKKVYACGSDGRIYVFAHTSKVDSLKSARAEEELETLRNAREPTKKPVKDFENKNYKVIDGIAYQRVGEEWVPLGEVVDVKKEYDYTFDVSLDDKMMKLQLNKNDNFFEVADRFISANKLDYSFRNEIVDFIKKNVGCQEEDYFVYSGINASGAIKYISKYDRNEEVIRQLTNTDLERNELLEDELVHMLQCASPGEYFPILDCYRYFLTMGFQFELVFLFSLEAKTKKEAVVFTRLVTNLYTNPPFNLECLHSKIRSFYDASLIDEETFNKYNKNRALRMKKK</sequence>
<evidence type="ECO:0000256" key="4">
    <source>
        <dbReference type="PROSITE-ProRule" id="PRU00221"/>
    </source>
</evidence>
<dbReference type="InterPro" id="IPR038122">
    <property type="entry name" value="PFU_sf"/>
</dbReference>
<dbReference type="SMART" id="SM00320">
    <property type="entry name" value="WD40"/>
    <property type="match status" value="4"/>
</dbReference>
<proteinExistence type="predicted"/>
<feature type="domain" description="PFU" evidence="5">
    <location>
        <begin position="317"/>
        <end position="415"/>
    </location>
</feature>
<dbReference type="Gene3D" id="3.10.20.870">
    <property type="entry name" value="PFU (PLAA family ubiquitin binding), C-terminal domain"/>
    <property type="match status" value="1"/>
</dbReference>
<dbReference type="PANTHER" id="PTHR19849">
    <property type="entry name" value="PHOSPHOLIPASE A-2-ACTIVATING PROTEIN"/>
    <property type="match status" value="1"/>
</dbReference>
<keyword evidence="3" id="KW-0677">Repeat</keyword>
<dbReference type="InterPro" id="IPR001680">
    <property type="entry name" value="WD40_rpt"/>
</dbReference>
<evidence type="ECO:0000256" key="1">
    <source>
        <dbReference type="ARBA" id="ARBA00022490"/>
    </source>
</evidence>
<dbReference type="EMBL" id="SBIQ01000020">
    <property type="protein sequence ID" value="KAF7684271.1"/>
    <property type="molecule type" value="Genomic_DNA"/>
</dbReference>
<evidence type="ECO:0000259" key="5">
    <source>
        <dbReference type="PROSITE" id="PS51394"/>
    </source>
</evidence>
<evidence type="ECO:0000313" key="7">
    <source>
        <dbReference type="Proteomes" id="UP001516464"/>
    </source>
</evidence>
<keyword evidence="1" id="KW-0963">Cytoplasm</keyword>
<dbReference type="PROSITE" id="PS51394">
    <property type="entry name" value="PFU"/>
    <property type="match status" value="1"/>
</dbReference>
<dbReference type="PROSITE" id="PS50082">
    <property type="entry name" value="WD_REPEATS_2"/>
    <property type="match status" value="1"/>
</dbReference>
<dbReference type="InterPro" id="IPR015943">
    <property type="entry name" value="WD40/YVTN_repeat-like_dom_sf"/>
</dbReference>
<organism evidence="6 7">
    <name type="scientific">Astathelohania contejeani</name>
    <dbReference type="NCBI Taxonomy" id="164912"/>
    <lineage>
        <taxon>Eukaryota</taxon>
        <taxon>Fungi</taxon>
        <taxon>Fungi incertae sedis</taxon>
        <taxon>Microsporidia</taxon>
        <taxon>Astathelohaniidae</taxon>
        <taxon>Astathelohania</taxon>
    </lineage>
</organism>
<evidence type="ECO:0000313" key="6">
    <source>
        <dbReference type="EMBL" id="KAF7684271.1"/>
    </source>
</evidence>
<name>A0ABQ7I1B4_9MICR</name>
<dbReference type="Pfam" id="PF09070">
    <property type="entry name" value="PFU"/>
    <property type="match status" value="1"/>
</dbReference>
<reference evidence="6 7" key="1">
    <citation type="submission" date="2019-01" db="EMBL/GenBank/DDBJ databases">
        <title>Genomes sequencing and comparative genomics of infectious freshwater microsporidia, Cucumispora dikerogammari and Thelohania contejeani.</title>
        <authorList>
            <person name="Cormier A."/>
            <person name="Giraud I."/>
            <person name="Wattier R."/>
            <person name="Teixeira M."/>
            <person name="Grandjean F."/>
            <person name="Rigaud T."/>
            <person name="Cordaux R."/>
        </authorList>
    </citation>
    <scope>NUCLEOTIDE SEQUENCE [LARGE SCALE GENOMIC DNA]</scope>
    <source>
        <strain evidence="6">T1</strain>
        <tissue evidence="6">Spores</tissue>
    </source>
</reference>
<comment type="caution">
    <text evidence="6">The sequence shown here is derived from an EMBL/GenBank/DDBJ whole genome shotgun (WGS) entry which is preliminary data.</text>
</comment>
<dbReference type="PANTHER" id="PTHR19849:SF0">
    <property type="entry name" value="PHOSPHOLIPASE A-2-ACTIVATING PROTEIN"/>
    <property type="match status" value="1"/>
</dbReference>
<dbReference type="Proteomes" id="UP001516464">
    <property type="component" value="Unassembled WGS sequence"/>
</dbReference>
<dbReference type="Gene3D" id="2.130.10.10">
    <property type="entry name" value="YVTN repeat-like/Quinoprotein amine dehydrogenase"/>
    <property type="match status" value="1"/>
</dbReference>
<dbReference type="PROSITE" id="PS50294">
    <property type="entry name" value="WD_REPEATS_REGION"/>
    <property type="match status" value="1"/>
</dbReference>
<evidence type="ECO:0000256" key="3">
    <source>
        <dbReference type="ARBA" id="ARBA00022737"/>
    </source>
</evidence>